<evidence type="ECO:0000256" key="3">
    <source>
        <dbReference type="ARBA" id="ARBA00022737"/>
    </source>
</evidence>
<evidence type="ECO:0000313" key="4">
    <source>
        <dbReference type="Proteomes" id="UP001652625"/>
    </source>
</evidence>
<dbReference type="InterPro" id="IPR050637">
    <property type="entry name" value="NLRP_innate_immun_reg"/>
</dbReference>
<dbReference type="RefSeq" id="XP_065643321.1">
    <property type="nucleotide sequence ID" value="XM_065787249.1"/>
</dbReference>
<gene>
    <name evidence="5" type="primary">LOC136075029</name>
</gene>
<evidence type="ECO:0000256" key="2">
    <source>
        <dbReference type="ARBA" id="ARBA00022490"/>
    </source>
</evidence>
<keyword evidence="3" id="KW-0677">Repeat</keyword>
<dbReference type="Proteomes" id="UP001652625">
    <property type="component" value="Chromosome 01"/>
</dbReference>
<protein>
    <submittedName>
        <fullName evidence="5">Uncharacterized protein LOC136075029</fullName>
    </submittedName>
</protein>
<organism evidence="4 5">
    <name type="scientific">Hydra vulgaris</name>
    <name type="common">Hydra</name>
    <name type="synonym">Hydra attenuata</name>
    <dbReference type="NCBI Taxonomy" id="6087"/>
    <lineage>
        <taxon>Eukaryota</taxon>
        <taxon>Metazoa</taxon>
        <taxon>Cnidaria</taxon>
        <taxon>Hydrozoa</taxon>
        <taxon>Hydroidolina</taxon>
        <taxon>Anthoathecata</taxon>
        <taxon>Aplanulata</taxon>
        <taxon>Hydridae</taxon>
        <taxon>Hydra</taxon>
    </lineage>
</organism>
<keyword evidence="4" id="KW-1185">Reference proteome</keyword>
<dbReference type="PANTHER" id="PTHR45690">
    <property type="entry name" value="NACHT, LRR AND PYD DOMAINS-CONTAINING PROTEIN 12"/>
    <property type="match status" value="1"/>
</dbReference>
<evidence type="ECO:0000256" key="1">
    <source>
        <dbReference type="ARBA" id="ARBA00004496"/>
    </source>
</evidence>
<keyword evidence="2" id="KW-0963">Cytoplasm</keyword>
<dbReference type="GeneID" id="136075029"/>
<proteinExistence type="predicted"/>
<reference evidence="5" key="2">
    <citation type="submission" date="2025-08" db="UniProtKB">
        <authorList>
            <consortium name="RefSeq"/>
        </authorList>
    </citation>
    <scope>IDENTIFICATION</scope>
</reference>
<dbReference type="PANTHER" id="PTHR45690:SF19">
    <property type="entry name" value="NACHT, LRR AND PYD DOMAINS-CONTAINING PROTEIN 3"/>
    <property type="match status" value="1"/>
</dbReference>
<reference evidence="4" key="1">
    <citation type="submission" date="2025-05" db="UniProtKB">
        <authorList>
            <consortium name="RefSeq"/>
        </authorList>
    </citation>
    <scope>NUCLEOTIDE SEQUENCE [LARGE SCALE GENOMIC DNA]</scope>
</reference>
<comment type="subcellular location">
    <subcellularLocation>
        <location evidence="1">Cytoplasm</location>
    </subcellularLocation>
</comment>
<evidence type="ECO:0000313" key="5">
    <source>
        <dbReference type="RefSeq" id="XP_065643321.1"/>
    </source>
</evidence>
<sequence>MASVPFYLSSMCKIISDSKKSDENSFLTMTDSYTNLFLYFLRKHIIKNNKFMYEIMEDSSNKQYVLNICKIAYEMFVNNKIIFSKDEIQAIINDFDRNEGNFFGFIERIETDLGCYYQFAHLTIMEFFASVYAYNCLSSDEIMANKKLKSCLSMICGLANKNPNSLLKFLVNLDPSNKSYKESSLLFSILDRLRKSKYDRDLFIECFYESQSLFTDEIISIVDERWWIISIDDGKTSYLTACKNYFVNQYFKSGRKLTSLDVRKNILCDEEKKLLIQCSTNVRVVNFHRPINFEGWIPKDKIEVLNIWISDYLITKKDFEKNFLPWINLCEELELELHDDIDLIEEIYEWIRCLNIKEFLIDYRGKYFVTSIN</sequence>
<accession>A0ABM4B3B2</accession>
<name>A0ABM4B3B2_HYDVU</name>